<keyword evidence="4 7" id="KW-0812">Transmembrane</keyword>
<evidence type="ECO:0000313" key="9">
    <source>
        <dbReference type="Proteomes" id="UP000780801"/>
    </source>
</evidence>
<comment type="caution">
    <text evidence="8">The sequence shown here is derived from an EMBL/GenBank/DDBJ whole genome shotgun (WGS) entry which is preliminary data.</text>
</comment>
<evidence type="ECO:0000256" key="6">
    <source>
        <dbReference type="ARBA" id="ARBA00023136"/>
    </source>
</evidence>
<evidence type="ECO:0000256" key="5">
    <source>
        <dbReference type="ARBA" id="ARBA00022989"/>
    </source>
</evidence>
<keyword evidence="6 7" id="KW-0472">Membrane</keyword>
<dbReference type="PANTHER" id="PTHR23519:SF1">
    <property type="entry name" value="AUTOPHAGY-RELATED PROTEIN 22"/>
    <property type="match status" value="1"/>
</dbReference>
<evidence type="ECO:0000256" key="7">
    <source>
        <dbReference type="RuleBase" id="RU363073"/>
    </source>
</evidence>
<comment type="similarity">
    <text evidence="2 7">Belongs to the ATG22 family.</text>
</comment>
<dbReference type="AlphaFoldDB" id="A0A9P6G2I2"/>
<keyword evidence="9" id="KW-1185">Reference proteome</keyword>
<accession>A0A9P6G2I2</accession>
<comment type="subcellular location">
    <subcellularLocation>
        <location evidence="1">Endomembrane system</location>
        <topology evidence="1">Multi-pass membrane protein</topology>
    </subcellularLocation>
    <subcellularLocation>
        <location evidence="7">Vacuole membrane</location>
        <topology evidence="7">Multi-pass membrane protein</topology>
    </subcellularLocation>
</comment>
<feature type="transmembrane region" description="Helical" evidence="7">
    <location>
        <begin position="184"/>
        <end position="206"/>
    </location>
</feature>
<dbReference type="InterPro" id="IPR024671">
    <property type="entry name" value="Atg22-like"/>
</dbReference>
<dbReference type="GO" id="GO:0005774">
    <property type="term" value="C:vacuolar membrane"/>
    <property type="evidence" value="ECO:0007669"/>
    <property type="project" value="UniProtKB-SubCell"/>
</dbReference>
<feature type="transmembrane region" description="Helical" evidence="7">
    <location>
        <begin position="472"/>
        <end position="493"/>
    </location>
</feature>
<feature type="transmembrane region" description="Helical" evidence="7">
    <location>
        <begin position="128"/>
        <end position="148"/>
    </location>
</feature>
<keyword evidence="7" id="KW-0072">Autophagy</keyword>
<dbReference type="Gene3D" id="1.20.1250.20">
    <property type="entry name" value="MFS general substrate transporter like domains"/>
    <property type="match status" value="1"/>
</dbReference>
<feature type="transmembrane region" description="Helical" evidence="7">
    <location>
        <begin position="277"/>
        <end position="297"/>
    </location>
</feature>
<sequence>MATIDSPNTSTPALLRDDMPPQSRLQRLRRRLWQDDERLIQELQPHLSEPLTRKLELWGFFGFGFGYFSYVNVCASLLLPLLIQGVARDASYLESQPSTRCPADDADIPPGDRCLVPFGWIHVTPTSYVLLVNVVTVWCTIFTTLGISALADHGRMSNRLALTFGIANALVTCLFFIGAVASSVWWICGFFFVIAGIFNGITLNFYDAMIPNLTRFHPSVIQATVEYGAISPQTIQAKVKMQTFLSGGASAAGYAGGLFLTIVVALILLFTDASLQVVGFCTILVGAHIIFWLCFFAKNSVQRTSPPLPPGANWATFGYKRIGKTISKARRLGTLFYFLCTWLVLGDGLSATSNMAILIAQDQLKLDNTSLIAAALIQFVFAGGGMAFWIWMQNSKGLSPLKTVILNAFLFGLIPVYCLFGLIDSSPIGLKYEWELYMLACFFGLFMGAIYSSNRVVYAQFIPTGHENEFFALYEMSSVSSSWIAPLVCSAIVERAGVRHTWWFLASQFFIPVGLLLFVNVDKGRAEGIAFRENEIENLDPQTKPHHSSSV</sequence>
<dbReference type="GO" id="GO:0012505">
    <property type="term" value="C:endomembrane system"/>
    <property type="evidence" value="ECO:0007669"/>
    <property type="project" value="UniProtKB-SubCell"/>
</dbReference>
<feature type="transmembrane region" description="Helical" evidence="7">
    <location>
        <begin position="251"/>
        <end position="271"/>
    </location>
</feature>
<feature type="transmembrane region" description="Helical" evidence="7">
    <location>
        <begin position="434"/>
        <end position="451"/>
    </location>
</feature>
<dbReference type="Proteomes" id="UP000780801">
    <property type="component" value="Unassembled WGS sequence"/>
</dbReference>
<feature type="transmembrane region" description="Helical" evidence="7">
    <location>
        <begin position="335"/>
        <end position="359"/>
    </location>
</feature>
<dbReference type="PANTHER" id="PTHR23519">
    <property type="entry name" value="AUTOPHAGY-RELATED PROTEIN 22"/>
    <property type="match status" value="1"/>
</dbReference>
<protein>
    <recommendedName>
        <fullName evidence="7">Autophagy-related protein</fullName>
    </recommendedName>
</protein>
<keyword evidence="7" id="KW-0926">Vacuole</keyword>
<keyword evidence="5 7" id="KW-1133">Transmembrane helix</keyword>
<name>A0A9P6G2I2_9FUNG</name>
<comment type="function">
    <text evidence="7">Vacuolar effluxer which mediate the efflux of amino acids resulting from autophagic degradation. The release of autophagic amino acids allows the maintenance of protein synthesis and viability during nitrogen starvation.</text>
</comment>
<evidence type="ECO:0000256" key="3">
    <source>
        <dbReference type="ARBA" id="ARBA00022448"/>
    </source>
</evidence>
<feature type="transmembrane region" description="Helical" evidence="7">
    <location>
        <begin position="160"/>
        <end position="178"/>
    </location>
</feature>
<reference evidence="8" key="1">
    <citation type="journal article" date="2020" name="Fungal Divers.">
        <title>Resolving the Mortierellaceae phylogeny through synthesis of multi-gene phylogenetics and phylogenomics.</title>
        <authorList>
            <person name="Vandepol N."/>
            <person name="Liber J."/>
            <person name="Desiro A."/>
            <person name="Na H."/>
            <person name="Kennedy M."/>
            <person name="Barry K."/>
            <person name="Grigoriev I.V."/>
            <person name="Miller A.N."/>
            <person name="O'Donnell K."/>
            <person name="Stajich J.E."/>
            <person name="Bonito G."/>
        </authorList>
    </citation>
    <scope>NUCLEOTIDE SEQUENCE</scope>
    <source>
        <strain evidence="8">KOD1015</strain>
    </source>
</reference>
<dbReference type="GO" id="GO:0006865">
    <property type="term" value="P:amino acid transport"/>
    <property type="evidence" value="ECO:0007669"/>
    <property type="project" value="UniProtKB-KW"/>
</dbReference>
<dbReference type="GO" id="GO:0006914">
    <property type="term" value="P:autophagy"/>
    <property type="evidence" value="ECO:0007669"/>
    <property type="project" value="UniProtKB-KW"/>
</dbReference>
<dbReference type="InterPro" id="IPR050495">
    <property type="entry name" value="ATG22/LtaA_families"/>
</dbReference>
<keyword evidence="7" id="KW-0029">Amino-acid transport</keyword>
<gene>
    <name evidence="8" type="primary">ATG22_6</name>
    <name evidence="8" type="ORF">BGW38_010053</name>
</gene>
<dbReference type="SUPFAM" id="SSF103473">
    <property type="entry name" value="MFS general substrate transporter"/>
    <property type="match status" value="1"/>
</dbReference>
<keyword evidence="3 7" id="KW-0813">Transport</keyword>
<dbReference type="OrthoDB" id="42657at2759"/>
<evidence type="ECO:0000256" key="4">
    <source>
        <dbReference type="ARBA" id="ARBA00022692"/>
    </source>
</evidence>
<feature type="transmembrane region" description="Helical" evidence="7">
    <location>
        <begin position="499"/>
        <end position="519"/>
    </location>
</feature>
<evidence type="ECO:0000313" key="8">
    <source>
        <dbReference type="EMBL" id="KAF9586063.1"/>
    </source>
</evidence>
<organism evidence="8 9">
    <name type="scientific">Lunasporangiospora selenospora</name>
    <dbReference type="NCBI Taxonomy" id="979761"/>
    <lineage>
        <taxon>Eukaryota</taxon>
        <taxon>Fungi</taxon>
        <taxon>Fungi incertae sedis</taxon>
        <taxon>Mucoromycota</taxon>
        <taxon>Mortierellomycotina</taxon>
        <taxon>Mortierellomycetes</taxon>
        <taxon>Mortierellales</taxon>
        <taxon>Mortierellaceae</taxon>
        <taxon>Lunasporangiospora</taxon>
    </lineage>
</organism>
<feature type="transmembrane region" description="Helical" evidence="7">
    <location>
        <begin position="57"/>
        <end position="83"/>
    </location>
</feature>
<feature type="transmembrane region" description="Helical" evidence="7">
    <location>
        <begin position="404"/>
        <end position="422"/>
    </location>
</feature>
<proteinExistence type="inferred from homology"/>
<evidence type="ECO:0000256" key="2">
    <source>
        <dbReference type="ARBA" id="ARBA00006978"/>
    </source>
</evidence>
<evidence type="ECO:0000256" key="1">
    <source>
        <dbReference type="ARBA" id="ARBA00004127"/>
    </source>
</evidence>
<dbReference type="InterPro" id="IPR036259">
    <property type="entry name" value="MFS_trans_sf"/>
</dbReference>
<feature type="transmembrane region" description="Helical" evidence="7">
    <location>
        <begin position="371"/>
        <end position="392"/>
    </location>
</feature>
<dbReference type="EMBL" id="JAABOA010000078">
    <property type="protein sequence ID" value="KAF9586063.1"/>
    <property type="molecule type" value="Genomic_DNA"/>
</dbReference>
<dbReference type="Pfam" id="PF11700">
    <property type="entry name" value="ATG22"/>
    <property type="match status" value="1"/>
</dbReference>